<dbReference type="SUPFAM" id="SSF55811">
    <property type="entry name" value="Nudix"/>
    <property type="match status" value="1"/>
</dbReference>
<gene>
    <name evidence="5" type="ORF">ACFQQG_10785</name>
</gene>
<dbReference type="EMBL" id="JBHSZI010000001">
    <property type="protein sequence ID" value="MFC7058576.1"/>
    <property type="molecule type" value="Genomic_DNA"/>
</dbReference>
<reference evidence="5 6" key="1">
    <citation type="journal article" date="2019" name="Int. J. Syst. Evol. Microbiol.">
        <title>The Global Catalogue of Microorganisms (GCM) 10K type strain sequencing project: providing services to taxonomists for standard genome sequencing and annotation.</title>
        <authorList>
            <consortium name="The Broad Institute Genomics Platform"/>
            <consortium name="The Broad Institute Genome Sequencing Center for Infectious Disease"/>
            <person name="Wu L."/>
            <person name="Ma J."/>
        </authorList>
    </citation>
    <scope>NUCLEOTIDE SEQUENCE [LARGE SCALE GENOMIC DNA]</scope>
    <source>
        <strain evidence="5 6">JCM 30072</strain>
    </source>
</reference>
<evidence type="ECO:0000256" key="3">
    <source>
        <dbReference type="SAM" id="MobiDB-lite"/>
    </source>
</evidence>
<dbReference type="PROSITE" id="PS51462">
    <property type="entry name" value="NUDIX"/>
    <property type="match status" value="1"/>
</dbReference>
<evidence type="ECO:0000256" key="2">
    <source>
        <dbReference type="ARBA" id="ARBA00022801"/>
    </source>
</evidence>
<evidence type="ECO:0000313" key="6">
    <source>
        <dbReference type="Proteomes" id="UP001596445"/>
    </source>
</evidence>
<comment type="caution">
    <text evidence="5">The sequence shown here is derived from an EMBL/GenBank/DDBJ whole genome shotgun (WGS) entry which is preliminary data.</text>
</comment>
<sequence length="144" mass="15829">MLNEYGYVVNVDAAVLGDGEYLLIERSAEEDHAAGALAFPGGKVEQSPGGENTVSETARREVREEVGVEIDAVEYVTSRTFEADTGTPCLNLVTCCEYAGGEAHPREPEEVAAVHWLTPAEIRAHESVPPYIRDYLDAIERHRR</sequence>
<dbReference type="PANTHER" id="PTHR43046">
    <property type="entry name" value="GDP-MANNOSE MANNOSYL HYDROLASE"/>
    <property type="match status" value="1"/>
</dbReference>
<dbReference type="AlphaFoldDB" id="A0ABD5VZ60"/>
<keyword evidence="6" id="KW-1185">Reference proteome</keyword>
<organism evidence="5 6">
    <name type="scientific">Halovenus salina</name>
    <dbReference type="NCBI Taxonomy" id="1510225"/>
    <lineage>
        <taxon>Archaea</taxon>
        <taxon>Methanobacteriati</taxon>
        <taxon>Methanobacteriota</taxon>
        <taxon>Stenosarchaea group</taxon>
        <taxon>Halobacteria</taxon>
        <taxon>Halobacteriales</taxon>
        <taxon>Haloarculaceae</taxon>
        <taxon>Halovenus</taxon>
    </lineage>
</organism>
<name>A0ABD5VZ60_9EURY</name>
<feature type="domain" description="Nudix hydrolase" evidence="4">
    <location>
        <begin position="6"/>
        <end position="140"/>
    </location>
</feature>
<keyword evidence="2 5" id="KW-0378">Hydrolase</keyword>
<dbReference type="PANTHER" id="PTHR43046:SF14">
    <property type="entry name" value="MUTT_NUDIX FAMILY PROTEIN"/>
    <property type="match status" value="1"/>
</dbReference>
<protein>
    <submittedName>
        <fullName evidence="5">NUDIX hydrolase</fullName>
    </submittedName>
</protein>
<feature type="region of interest" description="Disordered" evidence="3">
    <location>
        <begin position="39"/>
        <end position="61"/>
    </location>
</feature>
<accession>A0ABD5VZ60</accession>
<evidence type="ECO:0000313" key="5">
    <source>
        <dbReference type="EMBL" id="MFC7058576.1"/>
    </source>
</evidence>
<dbReference type="Gene3D" id="3.90.79.10">
    <property type="entry name" value="Nucleoside Triphosphate Pyrophosphohydrolase"/>
    <property type="match status" value="1"/>
</dbReference>
<evidence type="ECO:0000256" key="1">
    <source>
        <dbReference type="ARBA" id="ARBA00001946"/>
    </source>
</evidence>
<dbReference type="InterPro" id="IPR000086">
    <property type="entry name" value="NUDIX_hydrolase_dom"/>
</dbReference>
<evidence type="ECO:0000259" key="4">
    <source>
        <dbReference type="PROSITE" id="PS51462"/>
    </source>
</evidence>
<dbReference type="InterPro" id="IPR015797">
    <property type="entry name" value="NUDIX_hydrolase-like_dom_sf"/>
</dbReference>
<comment type="cofactor">
    <cofactor evidence="1">
        <name>Mg(2+)</name>
        <dbReference type="ChEBI" id="CHEBI:18420"/>
    </cofactor>
</comment>
<dbReference type="CDD" id="cd02883">
    <property type="entry name" value="NUDIX_Hydrolase"/>
    <property type="match status" value="1"/>
</dbReference>
<dbReference type="RefSeq" id="WP_267161289.1">
    <property type="nucleotide sequence ID" value="NZ_CP112972.1"/>
</dbReference>
<dbReference type="GeneID" id="76630585"/>
<dbReference type="GO" id="GO:0016787">
    <property type="term" value="F:hydrolase activity"/>
    <property type="evidence" value="ECO:0007669"/>
    <property type="project" value="UniProtKB-KW"/>
</dbReference>
<dbReference type="Pfam" id="PF00293">
    <property type="entry name" value="NUDIX"/>
    <property type="match status" value="1"/>
</dbReference>
<dbReference type="Proteomes" id="UP001596445">
    <property type="component" value="Unassembled WGS sequence"/>
</dbReference>
<proteinExistence type="predicted"/>